<dbReference type="AlphaFoldDB" id="A0A0F6QUM7"/>
<proteinExistence type="predicted"/>
<dbReference type="PATRIC" id="fig|161896.4.peg.349"/>
<dbReference type="OrthoDB" id="5197468at2"/>
<keyword evidence="1" id="KW-1133">Transmembrane helix</keyword>
<keyword evidence="1" id="KW-0472">Membrane</keyword>
<evidence type="ECO:0000313" key="4">
    <source>
        <dbReference type="Proteomes" id="UP000033566"/>
    </source>
</evidence>
<accession>A0A0F6QUM7</accession>
<feature type="domain" description="DUF6286" evidence="2">
    <location>
        <begin position="77"/>
        <end position="176"/>
    </location>
</feature>
<name>A0A0F6QUM7_9CORY</name>
<evidence type="ECO:0000313" key="3">
    <source>
        <dbReference type="EMBL" id="AKE38337.1"/>
    </source>
</evidence>
<keyword evidence="4" id="KW-1185">Reference proteome</keyword>
<sequence length="185" mass="19721">MDKPTGFGQTPQAAPAVRGWSVFLGILLIALGVVGARETWVVASDTNAGSWFQPFFDVMANDNVETWMVWAGVAAIIVGLILLIAVFKPRRKTHTQIESDKASMWTRSVDIARRSSAIARDVPGVAGASTQAVGPKVTVTVEGDVDDAELKQRVEDSVNHALSEAANNPQVSVKVQPQQEVGTGV</sequence>
<dbReference type="Pfam" id="PF19803">
    <property type="entry name" value="DUF6286"/>
    <property type="match status" value="1"/>
</dbReference>
<gene>
    <name evidence="3" type="ORF">UL81_01780</name>
</gene>
<feature type="transmembrane region" description="Helical" evidence="1">
    <location>
        <begin position="20"/>
        <end position="37"/>
    </location>
</feature>
<keyword evidence="1" id="KW-0812">Transmembrane</keyword>
<evidence type="ECO:0000256" key="1">
    <source>
        <dbReference type="SAM" id="Phobius"/>
    </source>
</evidence>
<dbReference type="Proteomes" id="UP000033566">
    <property type="component" value="Chromosome"/>
</dbReference>
<protein>
    <recommendedName>
        <fullName evidence="2">DUF6286 domain-containing protein</fullName>
    </recommendedName>
</protein>
<feature type="transmembrane region" description="Helical" evidence="1">
    <location>
        <begin position="67"/>
        <end position="87"/>
    </location>
</feature>
<organism evidence="3 4">
    <name type="scientific">Corynebacterium camporealensis</name>
    <dbReference type="NCBI Taxonomy" id="161896"/>
    <lineage>
        <taxon>Bacteria</taxon>
        <taxon>Bacillati</taxon>
        <taxon>Actinomycetota</taxon>
        <taxon>Actinomycetes</taxon>
        <taxon>Mycobacteriales</taxon>
        <taxon>Corynebacteriaceae</taxon>
        <taxon>Corynebacterium</taxon>
    </lineage>
</organism>
<dbReference type="HOGENOM" id="CLU_096021_1_0_11"/>
<evidence type="ECO:0000259" key="2">
    <source>
        <dbReference type="Pfam" id="PF19803"/>
    </source>
</evidence>
<dbReference type="RefSeq" id="WP_046453187.1">
    <property type="nucleotide sequence ID" value="NZ_CP011311.1"/>
</dbReference>
<dbReference type="InterPro" id="IPR046253">
    <property type="entry name" value="DUF6286"/>
</dbReference>
<reference evidence="3 4" key="1">
    <citation type="journal article" date="2015" name="Genome Announc.">
        <title>Complete Genome Sequence of Corynebacterium camporealensis DSM 44610, Isolated from the Milk of a Manchega Sheep with Subclinical Mastitis.</title>
        <authorList>
            <person name="Ruckert C."/>
            <person name="Albersmeier A."/>
            <person name="Winkler A."/>
            <person name="Tauch A."/>
        </authorList>
    </citation>
    <scope>NUCLEOTIDE SEQUENCE [LARGE SCALE GENOMIC DNA]</scope>
    <source>
        <strain evidence="3 4">DSM 44610</strain>
    </source>
</reference>
<dbReference type="EMBL" id="CP011311">
    <property type="protein sequence ID" value="AKE38337.1"/>
    <property type="molecule type" value="Genomic_DNA"/>
</dbReference>
<dbReference type="KEGG" id="ccj:UL81_01780"/>